<protein>
    <submittedName>
        <fullName evidence="2">Uncharacterized protein</fullName>
    </submittedName>
</protein>
<reference evidence="2" key="1">
    <citation type="submission" date="2006-08" db="EMBL/GenBank/DDBJ databases">
        <title>Complete sequence of Chromosome1 of Shewanella sp. MR-7.</title>
        <authorList>
            <consortium name="US DOE Joint Genome Institute"/>
            <person name="Copeland A."/>
            <person name="Lucas S."/>
            <person name="Lapidus A."/>
            <person name="Barry K."/>
            <person name="Detter J.C."/>
            <person name="Glavina del Rio T."/>
            <person name="Hammon N."/>
            <person name="Israni S."/>
            <person name="Dalin E."/>
            <person name="Tice H."/>
            <person name="Pitluck S."/>
            <person name="Kiss H."/>
            <person name="Brettin T."/>
            <person name="Bruce D."/>
            <person name="Han C."/>
            <person name="Tapia R."/>
            <person name="Gilna P."/>
            <person name="Schmutz J."/>
            <person name="Larimer F."/>
            <person name="Land M."/>
            <person name="Hauser L."/>
            <person name="Kyrpides N."/>
            <person name="Mikhailova N."/>
            <person name="Nealson K."/>
            <person name="Konstantinidis K."/>
            <person name="Klappenbach J."/>
            <person name="Tiedje J."/>
            <person name="Richardson P."/>
        </authorList>
    </citation>
    <scope>NUCLEOTIDE SEQUENCE</scope>
    <source>
        <strain evidence="2">MR-7</strain>
    </source>
</reference>
<feature type="region of interest" description="Disordered" evidence="1">
    <location>
        <begin position="1"/>
        <end position="42"/>
    </location>
</feature>
<proteinExistence type="predicted"/>
<dbReference type="EMBL" id="CP000444">
    <property type="protein sequence ID" value="ABI41398.1"/>
    <property type="molecule type" value="Genomic_DNA"/>
</dbReference>
<gene>
    <name evidence="2" type="ordered locus">Shewmr7_0395</name>
</gene>
<accession>Q0HZQ7</accession>
<evidence type="ECO:0000256" key="1">
    <source>
        <dbReference type="SAM" id="MobiDB-lite"/>
    </source>
</evidence>
<name>Q0HZQ7_SHESR</name>
<sequence length="42" mass="4551">MFGDNSIVVPPDPIPNSEVKRNRADGSVGSPHVRVGHRQTLN</sequence>
<dbReference type="HOGENOM" id="CLU_216807_0_0_6"/>
<evidence type="ECO:0000313" key="2">
    <source>
        <dbReference type="EMBL" id="ABI41398.1"/>
    </source>
</evidence>
<dbReference type="KEGG" id="shm:Shewmr7_0395"/>
<dbReference type="AlphaFoldDB" id="Q0HZQ7"/>
<organism evidence="2">
    <name type="scientific">Shewanella sp. (strain MR-7)</name>
    <dbReference type="NCBI Taxonomy" id="60481"/>
    <lineage>
        <taxon>Bacteria</taxon>
        <taxon>Pseudomonadati</taxon>
        <taxon>Pseudomonadota</taxon>
        <taxon>Gammaproteobacteria</taxon>
        <taxon>Alteromonadales</taxon>
        <taxon>Shewanellaceae</taxon>
        <taxon>Shewanella</taxon>
    </lineage>
</organism>